<dbReference type="Proteomes" id="UP000827872">
    <property type="component" value="Linkage Group LG15"/>
</dbReference>
<dbReference type="EMBL" id="CM037628">
    <property type="protein sequence ID" value="KAH7996667.1"/>
    <property type="molecule type" value="Genomic_DNA"/>
</dbReference>
<evidence type="ECO:0000313" key="2">
    <source>
        <dbReference type="Proteomes" id="UP000827872"/>
    </source>
</evidence>
<organism evidence="1 2">
    <name type="scientific">Sphaerodactylus townsendi</name>
    <dbReference type="NCBI Taxonomy" id="933632"/>
    <lineage>
        <taxon>Eukaryota</taxon>
        <taxon>Metazoa</taxon>
        <taxon>Chordata</taxon>
        <taxon>Craniata</taxon>
        <taxon>Vertebrata</taxon>
        <taxon>Euteleostomi</taxon>
        <taxon>Lepidosauria</taxon>
        <taxon>Squamata</taxon>
        <taxon>Bifurcata</taxon>
        <taxon>Gekkota</taxon>
        <taxon>Sphaerodactylidae</taxon>
        <taxon>Sphaerodactylus</taxon>
    </lineage>
</organism>
<protein>
    <submittedName>
        <fullName evidence="1">Uncharacterized protein</fullName>
    </submittedName>
</protein>
<reference evidence="1" key="1">
    <citation type="submission" date="2021-08" db="EMBL/GenBank/DDBJ databases">
        <title>The first chromosome-level gecko genome reveals the dynamic sex chromosomes of Neotropical dwarf geckos (Sphaerodactylidae: Sphaerodactylus).</title>
        <authorList>
            <person name="Pinto B.J."/>
            <person name="Keating S.E."/>
            <person name="Gamble T."/>
        </authorList>
    </citation>
    <scope>NUCLEOTIDE SEQUENCE</scope>
    <source>
        <strain evidence="1">TG3544</strain>
    </source>
</reference>
<keyword evidence="2" id="KW-1185">Reference proteome</keyword>
<name>A0ACB8EUY8_9SAUR</name>
<sequence>MSWIQPLPLNRFPPRSRRQELFRSDPEQNAVYAIHLDTEHKGAIYYINEECQNYIKILVKKSDRELLICGTHAFEPRCVYQEVDTLASIGKEFSGKGLLPFDGKQTNIALFADPQFIHVVEYGDYIYLFFHELSLEYKNVAKVILPRVARVCKNDMGGKRILQKQWTSFLKARMICSVQGDMPFYFNVLRSVTDIVKINGRDIVVAVFTTPRNR</sequence>
<comment type="caution">
    <text evidence="1">The sequence shown here is derived from an EMBL/GenBank/DDBJ whole genome shotgun (WGS) entry which is preliminary data.</text>
</comment>
<evidence type="ECO:0000313" key="1">
    <source>
        <dbReference type="EMBL" id="KAH7996667.1"/>
    </source>
</evidence>
<gene>
    <name evidence="1" type="ORF">K3G42_009829</name>
</gene>
<proteinExistence type="predicted"/>
<accession>A0ACB8EUY8</accession>